<dbReference type="GO" id="GO:0071561">
    <property type="term" value="C:nucleus-vacuole junction"/>
    <property type="evidence" value="ECO:0007669"/>
    <property type="project" value="EnsemblFungi"/>
</dbReference>
<dbReference type="OrthoDB" id="5598028at2759"/>
<dbReference type="PANTHER" id="PTHR47349:SF1">
    <property type="entry name" value="AER328WP"/>
    <property type="match status" value="1"/>
</dbReference>
<dbReference type="RefSeq" id="XP_003685324.1">
    <property type="nucleotide sequence ID" value="XM_003685276.1"/>
</dbReference>
<dbReference type="PANTHER" id="PTHR47349">
    <property type="entry name" value="CHROMOSOME 8, WHOLE GENOME SHOTGUN SEQUENCE"/>
    <property type="match status" value="1"/>
</dbReference>
<dbReference type="eggNOG" id="ENOG502QR2T">
    <property type="taxonomic scope" value="Eukaryota"/>
</dbReference>
<name>G8BSR9_TETPH</name>
<feature type="region of interest" description="Disordered" evidence="1">
    <location>
        <begin position="137"/>
        <end position="174"/>
    </location>
</feature>
<dbReference type="EMBL" id="HE612859">
    <property type="protein sequence ID" value="CCE62890.1"/>
    <property type="molecule type" value="Genomic_DNA"/>
</dbReference>
<dbReference type="SUPFAM" id="SSF53474">
    <property type="entry name" value="alpha/beta-Hydrolases"/>
    <property type="match status" value="1"/>
</dbReference>
<feature type="compositionally biased region" description="Low complexity" evidence="1">
    <location>
        <begin position="73"/>
        <end position="89"/>
    </location>
</feature>
<dbReference type="InterPro" id="IPR058933">
    <property type="entry name" value="YMC020W-like_ab_hydrolase"/>
</dbReference>
<dbReference type="OMA" id="CLFAHHP"/>
<proteinExistence type="predicted"/>
<dbReference type="InterPro" id="IPR029058">
    <property type="entry name" value="AB_hydrolase_fold"/>
</dbReference>
<dbReference type="GO" id="GO:0005774">
    <property type="term" value="C:vacuolar membrane"/>
    <property type="evidence" value="ECO:0007669"/>
    <property type="project" value="EnsemblFungi"/>
</dbReference>
<feature type="domain" description="YMC020W-like alpha/beta hydrolase" evidence="2">
    <location>
        <begin position="296"/>
        <end position="649"/>
    </location>
</feature>
<dbReference type="KEGG" id="tpf:TPHA_0D02530"/>
<dbReference type="Proteomes" id="UP000005666">
    <property type="component" value="Chromosome 4"/>
</dbReference>
<protein>
    <recommendedName>
        <fullName evidence="2">YMC020W-like alpha/beta hydrolase domain-containing protein</fullName>
    </recommendedName>
</protein>
<dbReference type="Pfam" id="PF26147">
    <property type="entry name" value="AB_HYDROLASE_YMC0-YMC35"/>
    <property type="match status" value="1"/>
</dbReference>
<evidence type="ECO:0000259" key="2">
    <source>
        <dbReference type="Pfam" id="PF26147"/>
    </source>
</evidence>
<organism evidence="3 4">
    <name type="scientific">Tetrapisispora phaffii (strain ATCC 24235 / CBS 4417 / NBRC 1672 / NRRL Y-8282 / UCD 70-5)</name>
    <name type="common">Yeast</name>
    <name type="synonym">Fabospora phaffii</name>
    <dbReference type="NCBI Taxonomy" id="1071381"/>
    <lineage>
        <taxon>Eukaryota</taxon>
        <taxon>Fungi</taxon>
        <taxon>Dikarya</taxon>
        <taxon>Ascomycota</taxon>
        <taxon>Saccharomycotina</taxon>
        <taxon>Saccharomycetes</taxon>
        <taxon>Saccharomycetales</taxon>
        <taxon>Saccharomycetaceae</taxon>
        <taxon>Tetrapisispora</taxon>
    </lineage>
</organism>
<feature type="region of interest" description="Disordered" evidence="1">
    <location>
        <begin position="73"/>
        <end position="97"/>
    </location>
</feature>
<keyword evidence="4" id="KW-1185">Reference proteome</keyword>
<accession>G8BSR9</accession>
<reference evidence="3 4" key="1">
    <citation type="journal article" date="2011" name="Proc. Natl. Acad. Sci. U.S.A.">
        <title>Evolutionary erosion of yeast sex chromosomes by mating-type switching accidents.</title>
        <authorList>
            <person name="Gordon J.L."/>
            <person name="Armisen D."/>
            <person name="Proux-Wera E."/>
            <person name="Oheigeartaigh S.S."/>
            <person name="Byrne K.P."/>
            <person name="Wolfe K.H."/>
        </authorList>
    </citation>
    <scope>NUCLEOTIDE SEQUENCE [LARGE SCALE GENOMIC DNA]</scope>
    <source>
        <strain evidence="4">ATCC 24235 / CBS 4417 / NBRC 1672 / NRRL Y-8282 / UCD 70-5</strain>
    </source>
</reference>
<evidence type="ECO:0000256" key="1">
    <source>
        <dbReference type="SAM" id="MobiDB-lite"/>
    </source>
</evidence>
<evidence type="ECO:0000313" key="4">
    <source>
        <dbReference type="Proteomes" id="UP000005666"/>
    </source>
</evidence>
<dbReference type="AlphaFoldDB" id="G8BSR9"/>
<dbReference type="GeneID" id="11530997"/>
<sequence>MIQIDDIPIVKINEQTRFTKNNDKVFNSTILKELSSTSLSKNFISQRGSANDTMPATNIKSLTDAAVNTVETNSNDVSNSTSNSTSTSNLIGNLDNVSNSKSNSIINGNPELLSVSKNAHSRNWSLWSNNSSDDINKQYNLPLPTKSNDNTDSQSATKVEIGSQPNDDNQNRSRGWSLLSMYKGTQFHNDNDTIIESQESPSNSNPLPIINLTKPLTNSIIHESEYDLTKTQSKIDCTLTSDKEFQKLDATIEHPNIVVPQFNVLPESTVWSSISYSLSSLASNLNIISHEKKEMSLQIQSPKQNFYQLSDSASRPINILIVGVHGFFPTKMLRPFIGEPTGTSLKFVNEAEVIVRRYFEKHNTTFEINKIALEKEGKIFERVDYFFEVMKRYQTELNSADFIYFVAHSQGSPVTMILLGKLLEAGILKTTSVSFETNSYTSSTRGKKIISVLAMAGINNGPFFGADRTLFVRAYSTIESDSLRELFEFQNPESTPSKSYIKYFRILIANNVKVTFVGSINDQLVPLYSSICLFARHPNVFRATFIDKGSRTPSFITRVVDMTETLLNLGYDDHGIIKEISEALAGTLTGGGHSTIYNEAQVYELGLKFSLETTDLKKPVPVTYMPYAIAQLKTNPYNLPWCMRGLLSETNKTIHKEDIETLIKEFELWKPVNKNLKEMKYRLNGLISKF</sequence>
<evidence type="ECO:0000313" key="3">
    <source>
        <dbReference type="EMBL" id="CCE62890.1"/>
    </source>
</evidence>
<feature type="compositionally biased region" description="Polar residues" evidence="1">
    <location>
        <begin position="145"/>
        <end position="174"/>
    </location>
</feature>
<gene>
    <name evidence="3" type="primary">TPHA0D02530</name>
    <name evidence="3" type="ordered locus">TPHA_0D02530</name>
</gene>
<dbReference type="HOGENOM" id="CLU_010834_1_1_1"/>
<dbReference type="InterPro" id="IPR058934">
    <property type="entry name" value="YMC020W-like"/>
</dbReference>